<comment type="caution">
    <text evidence="1">The sequence shown here is derived from an EMBL/GenBank/DDBJ whole genome shotgun (WGS) entry which is preliminary data.</text>
</comment>
<dbReference type="Proteomes" id="UP000050501">
    <property type="component" value="Unassembled WGS sequence"/>
</dbReference>
<dbReference type="AlphaFoldDB" id="A0A0N8GSQ1"/>
<name>A0A0N8GSQ1_9CHLR</name>
<evidence type="ECO:0000313" key="1">
    <source>
        <dbReference type="EMBL" id="KPL89922.1"/>
    </source>
</evidence>
<dbReference type="STRING" id="229921.ADN01_03360"/>
<gene>
    <name evidence="1" type="ORF">ADN01_03360</name>
</gene>
<dbReference type="PATRIC" id="fig|229921.5.peg.3054"/>
<proteinExistence type="predicted"/>
<protein>
    <submittedName>
        <fullName evidence="1">Uncharacterized protein</fullName>
    </submittedName>
</protein>
<organism evidence="1 2">
    <name type="scientific">Levilinea saccharolytica</name>
    <dbReference type="NCBI Taxonomy" id="229921"/>
    <lineage>
        <taxon>Bacteria</taxon>
        <taxon>Bacillati</taxon>
        <taxon>Chloroflexota</taxon>
        <taxon>Anaerolineae</taxon>
        <taxon>Anaerolineales</taxon>
        <taxon>Anaerolineaceae</taxon>
        <taxon>Levilinea</taxon>
    </lineage>
</organism>
<accession>A0A0N8GSQ1</accession>
<sequence length="268" mass="31353">MRVFANDEIANSLLLLPKAPSFTNLEDYKNYLISNLPYNSEETRRRRANYIVDRFYSTGKFKSPLTLFLSHEPQDNALKPIVFYHILKSEPIAIKVAEELVYPLLPIGRTNRDQVKDFVLKYLPEASDSSLKNMLRAIFYSYNLLGIGNVAGETIRFQLRPGEFEPFLYVFTSEFSEPGIYTFDQLYQGPLHRWLLWDREWLRRQLYNLRDLGIISKISEIDNVKQFTVSLDQTAALQEYFSKSKDKALFLREKPEDFSDTQQESAES</sequence>
<evidence type="ECO:0000313" key="2">
    <source>
        <dbReference type="Proteomes" id="UP000050501"/>
    </source>
</evidence>
<dbReference type="EMBL" id="LGCM01000014">
    <property type="protein sequence ID" value="KPL89922.1"/>
    <property type="molecule type" value="Genomic_DNA"/>
</dbReference>
<keyword evidence="2" id="KW-1185">Reference proteome</keyword>
<reference evidence="1 2" key="1">
    <citation type="submission" date="2015-07" db="EMBL/GenBank/DDBJ databases">
        <title>Genome sequence of Levilinea saccharolytica DSM 16555.</title>
        <authorList>
            <person name="Hemp J."/>
            <person name="Ward L.M."/>
            <person name="Pace L.A."/>
            <person name="Fischer W.W."/>
        </authorList>
    </citation>
    <scope>NUCLEOTIDE SEQUENCE [LARGE SCALE GENOMIC DNA]</scope>
    <source>
        <strain evidence="1 2">KIBI-1</strain>
    </source>
</reference>